<dbReference type="Proteomes" id="UP000001318">
    <property type="component" value="Chromosome"/>
</dbReference>
<protein>
    <submittedName>
        <fullName evidence="1">Membrane protein</fullName>
    </submittedName>
</protein>
<dbReference type="OrthoDB" id="5123018at2"/>
<sequence length="88" mass="9342">MDPVRRLMFWLRVPFVADAALVVIGIALLVGGDGVGWWVLVFAGLRAVVGVVAVVWIAPRMIARLGTGAEPEEPGTDPARPDAGPARR</sequence>
<evidence type="ECO:0000313" key="1">
    <source>
        <dbReference type="EMBL" id="CAQ00675.1"/>
    </source>
</evidence>
<dbReference type="HOGENOM" id="CLU_2463530_0_0_11"/>
<dbReference type="GeneID" id="29470834"/>
<dbReference type="RefSeq" id="WP_012297994.1">
    <property type="nucleotide sequence ID" value="NC_010407.1"/>
</dbReference>
<dbReference type="STRING" id="31964.CMS0555"/>
<proteinExistence type="predicted"/>
<name>B0RD76_CLASE</name>
<dbReference type="EMBL" id="AM849034">
    <property type="protein sequence ID" value="CAQ00675.1"/>
    <property type="molecule type" value="Genomic_DNA"/>
</dbReference>
<gene>
    <name evidence="1" type="ordered locus">CMS0555</name>
</gene>
<dbReference type="AlphaFoldDB" id="B0RD76"/>
<organism evidence="1 2">
    <name type="scientific">Clavibacter sepedonicus</name>
    <name type="common">Clavibacter michiganensis subsp. sepedonicus</name>
    <dbReference type="NCBI Taxonomy" id="31964"/>
    <lineage>
        <taxon>Bacteria</taxon>
        <taxon>Bacillati</taxon>
        <taxon>Actinomycetota</taxon>
        <taxon>Actinomycetes</taxon>
        <taxon>Micrococcales</taxon>
        <taxon>Microbacteriaceae</taxon>
        <taxon>Clavibacter</taxon>
    </lineage>
</organism>
<keyword evidence="2" id="KW-1185">Reference proteome</keyword>
<accession>B0RD76</accession>
<reference evidence="1 2" key="1">
    <citation type="journal article" date="2008" name="J. Bacteriol.">
        <title>Genome of the actinomycete plant pathogen Clavibacter michiganensis subsp. sepedonicus suggests recent niche adaptation.</title>
        <authorList>
            <person name="Bentley S.D."/>
            <person name="Corton C."/>
            <person name="Brown S.E."/>
            <person name="Barron A."/>
            <person name="Clark L."/>
            <person name="Doggett J."/>
            <person name="Harris B."/>
            <person name="Ormond D."/>
            <person name="Quail M.A."/>
            <person name="May G."/>
            <person name="Francis D."/>
            <person name="Knudson D."/>
            <person name="Parkhill J."/>
            <person name="Ishimaru C.A."/>
        </authorList>
    </citation>
    <scope>NUCLEOTIDE SEQUENCE [LARGE SCALE GENOMIC DNA]</scope>
    <source>
        <strain evidence="2">ATCC 33113 / DSM 20744 / JCM 9667 / LMG 2889 / ICMP 2535 / C-1</strain>
    </source>
</reference>
<evidence type="ECO:0000313" key="2">
    <source>
        <dbReference type="Proteomes" id="UP000001318"/>
    </source>
</evidence>
<dbReference type="KEGG" id="cms:CMS0555"/>